<proteinExistence type="predicted"/>
<sequence length="138" mass="15562">MAAPKSALLMCHQISQTPPRCSVSRRRRTPEREANKHCERSGDSYSRKRIANVRRFDKTKSPRQSGRARNRSAGSREKLPNENKSTPDRVAPGGARGVHANAPRFEFLKRDGAAARARREHEASAQPSVCDRINYLRV</sequence>
<feature type="region of interest" description="Disordered" evidence="1">
    <location>
        <begin position="1"/>
        <end position="106"/>
    </location>
</feature>
<organism evidence="2 3">
    <name type="scientific">Eumeta variegata</name>
    <name type="common">Bagworm moth</name>
    <name type="synonym">Eumeta japonica</name>
    <dbReference type="NCBI Taxonomy" id="151549"/>
    <lineage>
        <taxon>Eukaryota</taxon>
        <taxon>Metazoa</taxon>
        <taxon>Ecdysozoa</taxon>
        <taxon>Arthropoda</taxon>
        <taxon>Hexapoda</taxon>
        <taxon>Insecta</taxon>
        <taxon>Pterygota</taxon>
        <taxon>Neoptera</taxon>
        <taxon>Endopterygota</taxon>
        <taxon>Lepidoptera</taxon>
        <taxon>Glossata</taxon>
        <taxon>Ditrysia</taxon>
        <taxon>Tineoidea</taxon>
        <taxon>Psychidae</taxon>
        <taxon>Oiketicinae</taxon>
        <taxon>Eumeta</taxon>
    </lineage>
</organism>
<dbReference type="Proteomes" id="UP000299102">
    <property type="component" value="Unassembled WGS sequence"/>
</dbReference>
<dbReference type="AlphaFoldDB" id="A0A4C1UVT9"/>
<accession>A0A4C1UVT9</accession>
<feature type="compositionally biased region" description="Basic and acidic residues" evidence="1">
    <location>
        <begin position="30"/>
        <end position="46"/>
    </location>
</feature>
<name>A0A4C1UVT9_EUMVA</name>
<feature type="compositionally biased region" description="Low complexity" evidence="1">
    <location>
        <begin position="63"/>
        <end position="73"/>
    </location>
</feature>
<dbReference type="EMBL" id="BGZK01000232">
    <property type="protein sequence ID" value="GBP30350.1"/>
    <property type="molecule type" value="Genomic_DNA"/>
</dbReference>
<evidence type="ECO:0000313" key="2">
    <source>
        <dbReference type="EMBL" id="GBP30350.1"/>
    </source>
</evidence>
<protein>
    <submittedName>
        <fullName evidence="2">Uncharacterized protein</fullName>
    </submittedName>
</protein>
<evidence type="ECO:0000256" key="1">
    <source>
        <dbReference type="SAM" id="MobiDB-lite"/>
    </source>
</evidence>
<reference evidence="2 3" key="1">
    <citation type="journal article" date="2019" name="Commun. Biol.">
        <title>The bagworm genome reveals a unique fibroin gene that provides high tensile strength.</title>
        <authorList>
            <person name="Kono N."/>
            <person name="Nakamura H."/>
            <person name="Ohtoshi R."/>
            <person name="Tomita M."/>
            <person name="Numata K."/>
            <person name="Arakawa K."/>
        </authorList>
    </citation>
    <scope>NUCLEOTIDE SEQUENCE [LARGE SCALE GENOMIC DNA]</scope>
</reference>
<keyword evidence="3" id="KW-1185">Reference proteome</keyword>
<comment type="caution">
    <text evidence="2">The sequence shown here is derived from an EMBL/GenBank/DDBJ whole genome shotgun (WGS) entry which is preliminary data.</text>
</comment>
<evidence type="ECO:0000313" key="3">
    <source>
        <dbReference type="Proteomes" id="UP000299102"/>
    </source>
</evidence>
<gene>
    <name evidence="2" type="ORF">EVAR_18149_1</name>
</gene>
<feature type="compositionally biased region" description="Basic and acidic residues" evidence="1">
    <location>
        <begin position="74"/>
        <end position="87"/>
    </location>
</feature>